<keyword evidence="2" id="KW-0808">Transferase</keyword>
<dbReference type="RefSeq" id="WP_038077310.1">
    <property type="nucleotide sequence ID" value="NZ_AUND01000023.1"/>
</dbReference>
<reference evidence="6 7" key="1">
    <citation type="submission" date="2013-07" db="EMBL/GenBank/DDBJ databases">
        <title>Thioclava pacifica DSM 10166 Genome Sequencing.</title>
        <authorList>
            <person name="Lai Q."/>
            <person name="Shao Z."/>
        </authorList>
    </citation>
    <scope>NUCLEOTIDE SEQUENCE [LARGE SCALE GENOMIC DNA]</scope>
    <source>
        <strain evidence="6 7">DSM 10166</strain>
    </source>
</reference>
<dbReference type="PANTHER" id="PTHR10434:SF40">
    <property type="entry name" value="1-ACYL-SN-GLYCEROL-3-PHOSPHATE ACYLTRANSFERASE"/>
    <property type="match status" value="1"/>
</dbReference>
<name>A0A074JAU2_9RHOB</name>
<evidence type="ECO:0000313" key="6">
    <source>
        <dbReference type="EMBL" id="KEO52975.1"/>
    </source>
</evidence>
<keyword evidence="4" id="KW-1133">Transmembrane helix</keyword>
<evidence type="ECO:0000259" key="5">
    <source>
        <dbReference type="SMART" id="SM00563"/>
    </source>
</evidence>
<sequence length="258" mass="28097">MADKSRLPGKATPVTYVMTALYYVHIALATVLIGTWGLLFQVLPRGREGVHRTAGIWTKHLLDMARIYLGLRYELRGTPPTGDCIVAAKHQSFFDILILANHLPRRAFVMKKVLLRVPIMGWFAHKAGCIPIDRSKGSEAMKVMLEAVEEARASHGLGQLIIYPEGTRVPPGERRRYKQGAGVIAEATGLPVVPVATNAGLFWSKRGWPILSGVAVTEFLDPIEPGGGAPEMLKAIEAVVEPQSDALMAEAGFKLPEA</sequence>
<evidence type="ECO:0000256" key="1">
    <source>
        <dbReference type="ARBA" id="ARBA00005189"/>
    </source>
</evidence>
<protein>
    <recommendedName>
        <fullName evidence="5">Phospholipid/glycerol acyltransferase domain-containing protein</fullName>
    </recommendedName>
</protein>
<keyword evidence="3" id="KW-0012">Acyltransferase</keyword>
<evidence type="ECO:0000256" key="3">
    <source>
        <dbReference type="ARBA" id="ARBA00023315"/>
    </source>
</evidence>
<dbReference type="GO" id="GO:0006654">
    <property type="term" value="P:phosphatidic acid biosynthetic process"/>
    <property type="evidence" value="ECO:0007669"/>
    <property type="project" value="TreeGrafter"/>
</dbReference>
<dbReference type="eggNOG" id="COG0204">
    <property type="taxonomic scope" value="Bacteria"/>
</dbReference>
<gene>
    <name evidence="6" type="ORF">TP2_08530</name>
</gene>
<dbReference type="InterPro" id="IPR002123">
    <property type="entry name" value="Plipid/glycerol_acylTrfase"/>
</dbReference>
<accession>A0A074JAU2</accession>
<dbReference type="CDD" id="cd07989">
    <property type="entry name" value="LPLAT_AGPAT-like"/>
    <property type="match status" value="1"/>
</dbReference>
<keyword evidence="4" id="KW-0812">Transmembrane</keyword>
<dbReference type="SUPFAM" id="SSF69593">
    <property type="entry name" value="Glycerol-3-phosphate (1)-acyltransferase"/>
    <property type="match status" value="1"/>
</dbReference>
<feature type="domain" description="Phospholipid/glycerol acyltransferase" evidence="5">
    <location>
        <begin position="84"/>
        <end position="200"/>
    </location>
</feature>
<keyword evidence="4" id="KW-0472">Membrane</keyword>
<dbReference type="PANTHER" id="PTHR10434">
    <property type="entry name" value="1-ACYL-SN-GLYCEROL-3-PHOSPHATE ACYLTRANSFERASE"/>
    <property type="match status" value="1"/>
</dbReference>
<comment type="caution">
    <text evidence="6">The sequence shown here is derived from an EMBL/GenBank/DDBJ whole genome shotgun (WGS) entry which is preliminary data.</text>
</comment>
<evidence type="ECO:0000256" key="2">
    <source>
        <dbReference type="ARBA" id="ARBA00022679"/>
    </source>
</evidence>
<feature type="transmembrane region" description="Helical" evidence="4">
    <location>
        <begin position="20"/>
        <end position="43"/>
    </location>
</feature>
<evidence type="ECO:0000256" key="4">
    <source>
        <dbReference type="SAM" id="Phobius"/>
    </source>
</evidence>
<comment type="pathway">
    <text evidence="1">Lipid metabolism.</text>
</comment>
<keyword evidence="7" id="KW-1185">Reference proteome</keyword>
<dbReference type="Pfam" id="PF01553">
    <property type="entry name" value="Acyltransferase"/>
    <property type="match status" value="1"/>
</dbReference>
<proteinExistence type="predicted"/>
<dbReference type="Proteomes" id="UP000027432">
    <property type="component" value="Unassembled WGS sequence"/>
</dbReference>
<evidence type="ECO:0000313" key="7">
    <source>
        <dbReference type="Proteomes" id="UP000027432"/>
    </source>
</evidence>
<organism evidence="6 7">
    <name type="scientific">Thioclava pacifica DSM 10166</name>
    <dbReference type="NCBI Taxonomy" id="1353537"/>
    <lineage>
        <taxon>Bacteria</taxon>
        <taxon>Pseudomonadati</taxon>
        <taxon>Pseudomonadota</taxon>
        <taxon>Alphaproteobacteria</taxon>
        <taxon>Rhodobacterales</taxon>
        <taxon>Paracoccaceae</taxon>
        <taxon>Thioclava</taxon>
    </lineage>
</organism>
<dbReference type="OrthoDB" id="5290997at2"/>
<dbReference type="EMBL" id="AUND01000023">
    <property type="protein sequence ID" value="KEO52975.1"/>
    <property type="molecule type" value="Genomic_DNA"/>
</dbReference>
<dbReference type="AlphaFoldDB" id="A0A074JAU2"/>
<dbReference type="SMART" id="SM00563">
    <property type="entry name" value="PlsC"/>
    <property type="match status" value="1"/>
</dbReference>
<dbReference type="GO" id="GO:0003841">
    <property type="term" value="F:1-acylglycerol-3-phosphate O-acyltransferase activity"/>
    <property type="evidence" value="ECO:0007669"/>
    <property type="project" value="TreeGrafter"/>
</dbReference>
<dbReference type="STRING" id="1353537.TP2_08530"/>